<dbReference type="EC" id="3.2.1.-" evidence="7"/>
<dbReference type="OrthoDB" id="8118055at2759"/>
<evidence type="ECO:0000256" key="8">
    <source>
        <dbReference type="SAM" id="SignalP"/>
    </source>
</evidence>
<dbReference type="InterPro" id="IPR001382">
    <property type="entry name" value="Glyco_hydro_47"/>
</dbReference>
<evidence type="ECO:0000256" key="2">
    <source>
        <dbReference type="ARBA" id="ARBA00007658"/>
    </source>
</evidence>
<comment type="cofactor">
    <cofactor evidence="6">
        <name>Ca(2+)</name>
        <dbReference type="ChEBI" id="CHEBI:29108"/>
    </cofactor>
</comment>
<feature type="chain" id="PRO_5025624075" description="alpha-1,2-Mannosidase" evidence="8">
    <location>
        <begin position="26"/>
        <end position="840"/>
    </location>
</feature>
<feature type="signal peptide" evidence="8">
    <location>
        <begin position="1"/>
        <end position="25"/>
    </location>
</feature>
<dbReference type="PANTHER" id="PTHR45679">
    <property type="entry name" value="ER DEGRADATION-ENHANCING ALPHA-MANNOSIDASE-LIKE PROTEIN 2"/>
    <property type="match status" value="1"/>
</dbReference>
<keyword evidence="3" id="KW-0256">Endoplasmic reticulum</keyword>
<keyword evidence="10" id="KW-1185">Reference proteome</keyword>
<name>A0A6A4IIS5_9AGAR</name>
<evidence type="ECO:0000256" key="1">
    <source>
        <dbReference type="ARBA" id="ARBA00004240"/>
    </source>
</evidence>
<reference evidence="9" key="1">
    <citation type="journal article" date="2019" name="Environ. Microbiol.">
        <title>Fungal ecological strategies reflected in gene transcription - a case study of two litter decomposers.</title>
        <authorList>
            <person name="Barbi F."/>
            <person name="Kohler A."/>
            <person name="Barry K."/>
            <person name="Baskaran P."/>
            <person name="Daum C."/>
            <person name="Fauchery L."/>
            <person name="Ihrmark K."/>
            <person name="Kuo A."/>
            <person name="LaButti K."/>
            <person name="Lipzen A."/>
            <person name="Morin E."/>
            <person name="Grigoriev I.V."/>
            <person name="Henrissat B."/>
            <person name="Lindahl B."/>
            <person name="Martin F."/>
        </authorList>
    </citation>
    <scope>NUCLEOTIDE SEQUENCE</scope>
    <source>
        <strain evidence="9">JB14</strain>
    </source>
</reference>
<dbReference type="InterPro" id="IPR012341">
    <property type="entry name" value="6hp_glycosidase-like_sf"/>
</dbReference>
<gene>
    <name evidence="9" type="ORF">BT96DRAFT_1067290</name>
</gene>
<keyword evidence="6" id="KW-0106">Calcium</keyword>
<dbReference type="GO" id="GO:0004571">
    <property type="term" value="F:mannosyl-oligosaccharide 1,2-alpha-mannosidase activity"/>
    <property type="evidence" value="ECO:0007669"/>
    <property type="project" value="InterPro"/>
</dbReference>
<keyword evidence="7" id="KW-0378">Hydrolase</keyword>
<dbReference type="GO" id="GO:1904380">
    <property type="term" value="P:endoplasmic reticulum mannose trimming"/>
    <property type="evidence" value="ECO:0007669"/>
    <property type="project" value="InterPro"/>
</dbReference>
<evidence type="ECO:0000256" key="6">
    <source>
        <dbReference type="PIRSR" id="PIRSR601382-2"/>
    </source>
</evidence>
<keyword evidence="7" id="KW-0326">Glycosidase</keyword>
<feature type="active site" evidence="5">
    <location>
        <position position="275"/>
    </location>
</feature>
<sequence>MKLGRFLPECLAALILVALEYPVAASSNYSGWTAQRKLAARERTRELWYHGFDNYMDHAFPLDELTPLSCSGRGPDWANPANIAANDVAGNFSLTLIDVLDTLVVLNDREGFEAAVKNVIQWVSFDVNTKPQVFETTIRVLGGLLSGHIFANESGPFHLPWYRGELLDMAHDLGKRLLPAFSTPTGIPLARVNLRHGVSRGETLETCTAGAGSLILEFATLSRFTGDERFEKAAYKAFFALWNRKSDIGLVGNTINTFTGDWTSPELTGIGAGIDSFYEYALKWYILSGDVGFLDVWDDAYASIMRYSRATDGFWYRLVNMKSGDAAYSTIDSLSAFWPGLQVLAGDIQNAIKLHMAYYNLWRKHSGLPEVYDTNFKQATSHAYPLRPEFIESTWYLYRATHDPYYLEVGERVLFDIITRAKVSCGLTGIQDLRTNMQDDRMESFALSETLKYLFLLFDEENPLHDDDSNYVFTTEGHILKLGPEHIKPISPARQKLRKIEDHQCPAYHPFIFASGTPGADTGLVVGIRGRSDAEYSRDLVALDASEADSLHWSPSGWCEKPKVELFSYDFILAPNGKVSPEDLSPSKVKLQPVPEGYVIHNVTGIRTHVVRRLDGKGYDVRKLGHYIVRPGQIIYINDSTLLQSLPTSNEEMVAENFGTIQLRFYVDAVDTMFNMLNMMEMVNDMELSVTGYVGFFGADLLEDTEELPLKLTGLIPVYRDDGNEFGCEPYDRSYQDGIILISRGESIEDTAINPTADAGELVEAGNLDDVAIVILPRTAGQLVEQLLDTTQGIGQVMLSLEHEHQSAITDAGEVDDVPLKNDRVLYLNGHPLLNTRLLV</sequence>
<dbReference type="SUPFAM" id="SSF48225">
    <property type="entry name" value="Seven-hairpin glycosidases"/>
    <property type="match status" value="1"/>
</dbReference>
<comment type="subcellular location">
    <subcellularLocation>
        <location evidence="1">Endoplasmic reticulum</location>
    </subcellularLocation>
</comment>
<evidence type="ECO:0000256" key="4">
    <source>
        <dbReference type="ARBA" id="ARBA00023180"/>
    </source>
</evidence>
<evidence type="ECO:0000256" key="5">
    <source>
        <dbReference type="PIRSR" id="PIRSR601382-1"/>
    </source>
</evidence>
<keyword evidence="8" id="KW-0732">Signal</keyword>
<dbReference type="GO" id="GO:0044322">
    <property type="term" value="C:endoplasmic reticulum quality control compartment"/>
    <property type="evidence" value="ECO:0007669"/>
    <property type="project" value="GOC"/>
</dbReference>
<feature type="active site" evidence="5">
    <location>
        <position position="389"/>
    </location>
</feature>
<dbReference type="GO" id="GO:0016020">
    <property type="term" value="C:membrane"/>
    <property type="evidence" value="ECO:0007669"/>
    <property type="project" value="InterPro"/>
</dbReference>
<dbReference type="Gene3D" id="1.50.10.10">
    <property type="match status" value="1"/>
</dbReference>
<dbReference type="InterPro" id="IPR044674">
    <property type="entry name" value="EDEM1/2/3"/>
</dbReference>
<feature type="binding site" evidence="6">
    <location>
        <position position="475"/>
    </location>
    <ligand>
        <name>Ca(2+)</name>
        <dbReference type="ChEBI" id="CHEBI:29108"/>
    </ligand>
</feature>
<dbReference type="Pfam" id="PF01532">
    <property type="entry name" value="Glyco_hydro_47"/>
    <property type="match status" value="1"/>
</dbReference>
<feature type="active site" description="Proton donor" evidence="5">
    <location>
        <position position="370"/>
    </location>
</feature>
<keyword evidence="6" id="KW-0479">Metal-binding</keyword>
<dbReference type="AlphaFoldDB" id="A0A6A4IIS5"/>
<dbReference type="GO" id="GO:0036503">
    <property type="term" value="P:ERAD pathway"/>
    <property type="evidence" value="ECO:0007669"/>
    <property type="project" value="UniProtKB-ARBA"/>
</dbReference>
<dbReference type="EMBL" id="ML769385">
    <property type="protein sequence ID" value="KAE9410389.1"/>
    <property type="molecule type" value="Genomic_DNA"/>
</dbReference>
<dbReference type="GO" id="GO:0005975">
    <property type="term" value="P:carbohydrate metabolic process"/>
    <property type="evidence" value="ECO:0007669"/>
    <property type="project" value="InterPro"/>
</dbReference>
<proteinExistence type="inferred from homology"/>
<evidence type="ECO:0000313" key="10">
    <source>
        <dbReference type="Proteomes" id="UP000799118"/>
    </source>
</evidence>
<evidence type="ECO:0000313" key="9">
    <source>
        <dbReference type="EMBL" id="KAE9410389.1"/>
    </source>
</evidence>
<accession>A0A6A4IIS5</accession>
<protein>
    <recommendedName>
        <fullName evidence="7">alpha-1,2-Mannosidase</fullName>
        <ecNumber evidence="7">3.2.1.-</ecNumber>
    </recommendedName>
</protein>
<feature type="active site" description="Proton donor" evidence="5">
    <location>
        <position position="135"/>
    </location>
</feature>
<keyword evidence="4" id="KW-0325">Glycoprotein</keyword>
<organism evidence="9 10">
    <name type="scientific">Gymnopus androsaceus JB14</name>
    <dbReference type="NCBI Taxonomy" id="1447944"/>
    <lineage>
        <taxon>Eukaryota</taxon>
        <taxon>Fungi</taxon>
        <taxon>Dikarya</taxon>
        <taxon>Basidiomycota</taxon>
        <taxon>Agaricomycotina</taxon>
        <taxon>Agaricomycetes</taxon>
        <taxon>Agaricomycetidae</taxon>
        <taxon>Agaricales</taxon>
        <taxon>Marasmiineae</taxon>
        <taxon>Omphalotaceae</taxon>
        <taxon>Gymnopus</taxon>
    </lineage>
</organism>
<dbReference type="Proteomes" id="UP000799118">
    <property type="component" value="Unassembled WGS sequence"/>
</dbReference>
<evidence type="ECO:0000256" key="7">
    <source>
        <dbReference type="RuleBase" id="RU361193"/>
    </source>
</evidence>
<comment type="similarity">
    <text evidence="2 7">Belongs to the glycosyl hydrolase 47 family.</text>
</comment>
<evidence type="ECO:0000256" key="3">
    <source>
        <dbReference type="ARBA" id="ARBA00022824"/>
    </source>
</evidence>
<dbReference type="PANTHER" id="PTHR45679:SF5">
    <property type="entry name" value="ER DEGRADATION-ENHANCING ALPHA-MANNOSIDASE-LIKE PROTEIN 1"/>
    <property type="match status" value="1"/>
</dbReference>
<dbReference type="InterPro" id="IPR036026">
    <property type="entry name" value="Seven-hairpin_glycosidases"/>
</dbReference>
<dbReference type="GO" id="GO:0005509">
    <property type="term" value="F:calcium ion binding"/>
    <property type="evidence" value="ECO:0007669"/>
    <property type="project" value="InterPro"/>
</dbReference>
<dbReference type="PRINTS" id="PR00747">
    <property type="entry name" value="GLYHDRLASE47"/>
</dbReference>